<dbReference type="GO" id="GO:0000287">
    <property type="term" value="F:magnesium ion binding"/>
    <property type="evidence" value="ECO:0007669"/>
    <property type="project" value="UniProtKB-UniRule"/>
</dbReference>
<keyword evidence="1 10" id="KW-0444">Lipid biosynthesis</keyword>
<evidence type="ECO:0000256" key="4">
    <source>
        <dbReference type="ARBA" id="ARBA00022832"/>
    </source>
</evidence>
<evidence type="ECO:0000256" key="9">
    <source>
        <dbReference type="ARBA" id="ARBA00054726"/>
    </source>
</evidence>
<keyword evidence="5 10" id="KW-0460">Magnesium</keyword>
<dbReference type="InterPro" id="IPR008278">
    <property type="entry name" value="4-PPantetheinyl_Trfase_dom"/>
</dbReference>
<dbReference type="EMBL" id="DXFC01000236">
    <property type="protein sequence ID" value="HIX62147.1"/>
    <property type="molecule type" value="Genomic_DNA"/>
</dbReference>
<dbReference type="Pfam" id="PF01648">
    <property type="entry name" value="ACPS"/>
    <property type="match status" value="1"/>
</dbReference>
<protein>
    <recommendedName>
        <fullName evidence="10">Holo-[acyl-carrier-protein] synthase</fullName>
        <shortName evidence="10">Holo-ACP synthase</shortName>
        <ecNumber evidence="10">2.7.8.7</ecNumber>
    </recommendedName>
    <alternativeName>
        <fullName evidence="10">4'-phosphopantetheinyl transferase AcpS</fullName>
    </alternativeName>
</protein>
<keyword evidence="10" id="KW-0963">Cytoplasm</keyword>
<dbReference type="InterPro" id="IPR037143">
    <property type="entry name" value="4-PPantetheinyl_Trfase_dom_sf"/>
</dbReference>
<dbReference type="EC" id="2.7.8.7" evidence="10"/>
<evidence type="ECO:0000259" key="11">
    <source>
        <dbReference type="Pfam" id="PF01648"/>
    </source>
</evidence>
<feature type="binding site" evidence="10">
    <location>
        <position position="57"/>
    </location>
    <ligand>
        <name>Mg(2+)</name>
        <dbReference type="ChEBI" id="CHEBI:18420"/>
    </ligand>
</feature>
<sequence length="127" mass="13541">MILGVGTDLAKIARFEAALARHGARFPARILGELEHAQWHQRNDKAAFLAKRFAAKEAFVKALGVGLRHGMRWGEIQVINDALGRPLLQLSGRAGELAEAAGVRTPHLSLSDEAGLALAMVVLEGAG</sequence>
<evidence type="ECO:0000313" key="13">
    <source>
        <dbReference type="Proteomes" id="UP000824248"/>
    </source>
</evidence>
<reference evidence="12" key="1">
    <citation type="journal article" date="2021" name="PeerJ">
        <title>Extensive microbial diversity within the chicken gut microbiome revealed by metagenomics and culture.</title>
        <authorList>
            <person name="Gilroy R."/>
            <person name="Ravi A."/>
            <person name="Getino M."/>
            <person name="Pursley I."/>
            <person name="Horton D.L."/>
            <person name="Alikhan N.F."/>
            <person name="Baker D."/>
            <person name="Gharbi K."/>
            <person name="Hall N."/>
            <person name="Watson M."/>
            <person name="Adriaenssens E.M."/>
            <person name="Foster-Nyarko E."/>
            <person name="Jarju S."/>
            <person name="Secka A."/>
            <person name="Antonio M."/>
            <person name="Oren A."/>
            <person name="Chaudhuri R.R."/>
            <person name="La Ragione R."/>
            <person name="Hildebrand F."/>
            <person name="Pallen M.J."/>
        </authorList>
    </citation>
    <scope>NUCLEOTIDE SEQUENCE</scope>
    <source>
        <strain evidence="12">1193</strain>
    </source>
</reference>
<dbReference type="GO" id="GO:0008897">
    <property type="term" value="F:holo-[acyl-carrier-protein] synthase activity"/>
    <property type="evidence" value="ECO:0007669"/>
    <property type="project" value="UniProtKB-UniRule"/>
</dbReference>
<organism evidence="12 13">
    <name type="scientific">Candidatus Halomonas stercoripullorum</name>
    <dbReference type="NCBI Taxonomy" id="2838617"/>
    <lineage>
        <taxon>Bacteria</taxon>
        <taxon>Pseudomonadati</taxon>
        <taxon>Pseudomonadota</taxon>
        <taxon>Gammaproteobacteria</taxon>
        <taxon>Oceanospirillales</taxon>
        <taxon>Halomonadaceae</taxon>
        <taxon>Halomonas</taxon>
    </lineage>
</organism>
<dbReference type="InterPro" id="IPR004568">
    <property type="entry name" value="Ppantetheine-prot_Trfase_dom"/>
</dbReference>
<evidence type="ECO:0000313" key="12">
    <source>
        <dbReference type="EMBL" id="HIX62147.1"/>
    </source>
</evidence>
<dbReference type="SUPFAM" id="SSF56214">
    <property type="entry name" value="4'-phosphopantetheinyl transferase"/>
    <property type="match status" value="1"/>
</dbReference>
<evidence type="ECO:0000256" key="6">
    <source>
        <dbReference type="ARBA" id="ARBA00023098"/>
    </source>
</evidence>
<evidence type="ECO:0000256" key="8">
    <source>
        <dbReference type="ARBA" id="ARBA00050875"/>
    </source>
</evidence>
<reference evidence="12" key="2">
    <citation type="submission" date="2021-04" db="EMBL/GenBank/DDBJ databases">
        <authorList>
            <person name="Gilroy R."/>
        </authorList>
    </citation>
    <scope>NUCLEOTIDE SEQUENCE</scope>
    <source>
        <strain evidence="12">1193</strain>
    </source>
</reference>
<keyword evidence="6 10" id="KW-0443">Lipid metabolism</keyword>
<comment type="caution">
    <text evidence="12">The sequence shown here is derived from an EMBL/GenBank/DDBJ whole genome shotgun (WGS) entry which is preliminary data.</text>
</comment>
<keyword evidence="2 10" id="KW-0808">Transferase</keyword>
<dbReference type="NCBIfam" id="TIGR00516">
    <property type="entry name" value="acpS"/>
    <property type="match status" value="1"/>
</dbReference>
<evidence type="ECO:0000256" key="7">
    <source>
        <dbReference type="ARBA" id="ARBA00023160"/>
    </source>
</evidence>
<keyword evidence="4 10" id="KW-0276">Fatty acid metabolism</keyword>
<dbReference type="NCBIfam" id="TIGR00556">
    <property type="entry name" value="pantethn_trn"/>
    <property type="match status" value="1"/>
</dbReference>
<dbReference type="GO" id="GO:0005737">
    <property type="term" value="C:cytoplasm"/>
    <property type="evidence" value="ECO:0007669"/>
    <property type="project" value="UniProtKB-SubCell"/>
</dbReference>
<evidence type="ECO:0000256" key="2">
    <source>
        <dbReference type="ARBA" id="ARBA00022679"/>
    </source>
</evidence>
<name>A0A9D1WQ56_9GAMM</name>
<dbReference type="AlphaFoldDB" id="A0A9D1WQ56"/>
<accession>A0A9D1WQ56</accession>
<dbReference type="InterPro" id="IPR002582">
    <property type="entry name" value="ACPS"/>
</dbReference>
<comment type="function">
    <text evidence="9">Transfers the 4'-phosphopantetheine moiety from coenzyme A to the 'Ser-36' of acyl-carrier-protein.</text>
</comment>
<feature type="binding site" evidence="10">
    <location>
        <position position="8"/>
    </location>
    <ligand>
        <name>Mg(2+)</name>
        <dbReference type="ChEBI" id="CHEBI:18420"/>
    </ligand>
</feature>
<dbReference type="GO" id="GO:0006633">
    <property type="term" value="P:fatty acid biosynthetic process"/>
    <property type="evidence" value="ECO:0007669"/>
    <property type="project" value="UniProtKB-UniRule"/>
</dbReference>
<keyword evidence="3 10" id="KW-0479">Metal-binding</keyword>
<evidence type="ECO:0000256" key="5">
    <source>
        <dbReference type="ARBA" id="ARBA00022842"/>
    </source>
</evidence>
<feature type="domain" description="4'-phosphopantetheinyl transferase" evidence="11">
    <location>
        <begin position="4"/>
        <end position="98"/>
    </location>
</feature>
<evidence type="ECO:0000256" key="10">
    <source>
        <dbReference type="HAMAP-Rule" id="MF_00101"/>
    </source>
</evidence>
<dbReference type="Proteomes" id="UP000824248">
    <property type="component" value="Unassembled WGS sequence"/>
</dbReference>
<comment type="subcellular location">
    <subcellularLocation>
        <location evidence="10">Cytoplasm</location>
    </subcellularLocation>
</comment>
<keyword evidence="7 10" id="KW-0275">Fatty acid biosynthesis</keyword>
<comment type="cofactor">
    <cofactor evidence="10">
        <name>Mg(2+)</name>
        <dbReference type="ChEBI" id="CHEBI:18420"/>
    </cofactor>
</comment>
<gene>
    <name evidence="10 12" type="primary">acpS</name>
    <name evidence="12" type="ORF">H9854_07940</name>
</gene>
<evidence type="ECO:0000256" key="3">
    <source>
        <dbReference type="ARBA" id="ARBA00022723"/>
    </source>
</evidence>
<dbReference type="HAMAP" id="MF_00101">
    <property type="entry name" value="AcpS"/>
    <property type="match status" value="1"/>
</dbReference>
<dbReference type="FunFam" id="3.90.470.20:FF:000001">
    <property type="entry name" value="Holo-[acyl-carrier-protein] synthase"/>
    <property type="match status" value="1"/>
</dbReference>
<comment type="similarity">
    <text evidence="10">Belongs to the P-Pant transferase superfamily. AcpS family.</text>
</comment>
<dbReference type="Gene3D" id="3.90.470.20">
    <property type="entry name" value="4'-phosphopantetheinyl transferase domain"/>
    <property type="match status" value="1"/>
</dbReference>
<comment type="function">
    <text evidence="10">Transfers the 4'-phosphopantetheine moiety from coenzyme A to a Ser of acyl-carrier-protein.</text>
</comment>
<comment type="catalytic activity">
    <reaction evidence="8 10">
        <text>apo-[ACP] + CoA = holo-[ACP] + adenosine 3',5'-bisphosphate + H(+)</text>
        <dbReference type="Rhea" id="RHEA:12068"/>
        <dbReference type="Rhea" id="RHEA-COMP:9685"/>
        <dbReference type="Rhea" id="RHEA-COMP:9690"/>
        <dbReference type="ChEBI" id="CHEBI:15378"/>
        <dbReference type="ChEBI" id="CHEBI:29999"/>
        <dbReference type="ChEBI" id="CHEBI:57287"/>
        <dbReference type="ChEBI" id="CHEBI:58343"/>
        <dbReference type="ChEBI" id="CHEBI:64479"/>
        <dbReference type="EC" id="2.7.8.7"/>
    </reaction>
</comment>
<proteinExistence type="inferred from homology"/>
<evidence type="ECO:0000256" key="1">
    <source>
        <dbReference type="ARBA" id="ARBA00022516"/>
    </source>
</evidence>